<dbReference type="EMBL" id="BPVZ01000032">
    <property type="protein sequence ID" value="GKV10771.1"/>
    <property type="molecule type" value="Genomic_DNA"/>
</dbReference>
<accession>A0AAV5JE80</accession>
<keyword evidence="2" id="KW-1185">Reference proteome</keyword>
<dbReference type="AlphaFoldDB" id="A0AAV5JE80"/>
<dbReference type="Proteomes" id="UP001054252">
    <property type="component" value="Unassembled WGS sequence"/>
</dbReference>
<reference evidence="1 2" key="1">
    <citation type="journal article" date="2021" name="Commun. Biol.">
        <title>The genome of Shorea leprosula (Dipterocarpaceae) highlights the ecological relevance of drought in aseasonal tropical rainforests.</title>
        <authorList>
            <person name="Ng K.K.S."/>
            <person name="Kobayashi M.J."/>
            <person name="Fawcett J.A."/>
            <person name="Hatakeyama M."/>
            <person name="Paape T."/>
            <person name="Ng C.H."/>
            <person name="Ang C.C."/>
            <person name="Tnah L.H."/>
            <person name="Lee C.T."/>
            <person name="Nishiyama T."/>
            <person name="Sese J."/>
            <person name="O'Brien M.J."/>
            <person name="Copetti D."/>
            <person name="Mohd Noor M.I."/>
            <person name="Ong R.C."/>
            <person name="Putra M."/>
            <person name="Sireger I.Z."/>
            <person name="Indrioko S."/>
            <person name="Kosugi Y."/>
            <person name="Izuno A."/>
            <person name="Isagi Y."/>
            <person name="Lee S.L."/>
            <person name="Shimizu K.K."/>
        </authorList>
    </citation>
    <scope>NUCLEOTIDE SEQUENCE [LARGE SCALE GENOMIC DNA]</scope>
    <source>
        <strain evidence="1">214</strain>
    </source>
</reference>
<proteinExistence type="predicted"/>
<sequence>MQMLDTVLYQNQIRGLIIFWWVLEWTGVMQQMMRGFCVELKTSREVT</sequence>
<protein>
    <submittedName>
        <fullName evidence="1">Uncharacterized protein</fullName>
    </submittedName>
</protein>
<comment type="caution">
    <text evidence="1">The sequence shown here is derived from an EMBL/GenBank/DDBJ whole genome shotgun (WGS) entry which is preliminary data.</text>
</comment>
<organism evidence="1 2">
    <name type="scientific">Rubroshorea leprosula</name>
    <dbReference type="NCBI Taxonomy" id="152421"/>
    <lineage>
        <taxon>Eukaryota</taxon>
        <taxon>Viridiplantae</taxon>
        <taxon>Streptophyta</taxon>
        <taxon>Embryophyta</taxon>
        <taxon>Tracheophyta</taxon>
        <taxon>Spermatophyta</taxon>
        <taxon>Magnoliopsida</taxon>
        <taxon>eudicotyledons</taxon>
        <taxon>Gunneridae</taxon>
        <taxon>Pentapetalae</taxon>
        <taxon>rosids</taxon>
        <taxon>malvids</taxon>
        <taxon>Malvales</taxon>
        <taxon>Dipterocarpaceae</taxon>
        <taxon>Rubroshorea</taxon>
    </lineage>
</organism>
<gene>
    <name evidence="1" type="ORF">SLEP1_g22090</name>
</gene>
<evidence type="ECO:0000313" key="2">
    <source>
        <dbReference type="Proteomes" id="UP001054252"/>
    </source>
</evidence>
<name>A0AAV5JE80_9ROSI</name>
<evidence type="ECO:0000313" key="1">
    <source>
        <dbReference type="EMBL" id="GKV10771.1"/>
    </source>
</evidence>